<feature type="region of interest" description="Disordered" evidence="2">
    <location>
        <begin position="456"/>
        <end position="515"/>
    </location>
</feature>
<sequence length="964" mass="106313">MLQHDSNNANDLPGSRHIQFGEFNDSSNPQNALTGANITAGMPAFNNVSGPGFPGPFGDGSHPSPANNQNAPIGAVPNAGAPAFPVMAGPGFAGPTGGGTQSGFFPNNNSQFGLAPNFGSPFHGSKNYVAPGTSYPFQQQMQTTPFANFGYPTPMMTAQRMSSSVPITPLRITVGNLITHSDNCTMCMGYVAHLITASDFNKVISERDGLIKGATTSSTSTHDHELVVNSLQEQLASTLRSHETERQTLNDRITALEIERNELRTRHESDAAQIDEIIRDCQEANERRLYWKDQYYVLGTIRTPAPRTGDRYNAEARAEASQTKSLDKGKGREVPMVPLQSRIASPEHRVASGPSVPLSQRLTPTEGDTNTQRNVEVKRSVRPEPAQGRVEEASAEPQASSTTRITPHMGEKRKRETAGQSSSQRALVSYNDLRDNSEEPTYSYKSYQMEHYLTDMEDDDSEPEAHPNRLKGKQRELQNKINRESRRRMDVLAAQRAREEGRSPPPKRTKGSKNKEYDALRGTVTRLPFQAPTSAEEVETIVKALNESDNVRPLRPMWKTVHGMIAMHKQARQVPRAARTAMQDTVIDKFIAVPRWFATEMNRQGRPLPHLFEPRASQKEAKGFTMGDIMPNEAGPSNVASTSATIDTGNDSVIPTVARGTRIVRSPTVLASRVWHGCRENDSVTKWAEAIIGSPASERLNGMLVESNQDTPVTNTRSIRGMVTLYRLLPNNEGNNVLPDNESNVIVHLLLCELALHPNRYDGIFHSMGLLPHPNFQPGPLPDYSHASPPTVRQVAHELAIRGYTNSHLQDVTLYLLWWLHDVAPTIASCWIVIQRQFVHVVLDVLAHYVFQGVPRTTLDVENYVFPDGSQSSNVDNAGRYADYSVVLTYVRPFAQQLAAQSNTLPVTGATQPAVAPLTADQAIEMAPRIINWDDTQFNATGDPIIDYGEDDGMDMAGYTQPHE</sequence>
<name>A0AA38PPQ8_9AGAR</name>
<feature type="coiled-coil region" evidence="1">
    <location>
        <begin position="232"/>
        <end position="266"/>
    </location>
</feature>
<feature type="region of interest" description="Disordered" evidence="2">
    <location>
        <begin position="626"/>
        <end position="646"/>
    </location>
</feature>
<feature type="compositionally biased region" description="Polar residues" evidence="2">
    <location>
        <begin position="24"/>
        <end position="37"/>
    </location>
</feature>
<feature type="region of interest" description="Disordered" evidence="2">
    <location>
        <begin position="339"/>
        <end position="441"/>
    </location>
</feature>
<keyword evidence="1" id="KW-0175">Coiled coil</keyword>
<dbReference type="EMBL" id="MU802387">
    <property type="protein sequence ID" value="KAJ3979326.1"/>
    <property type="molecule type" value="Genomic_DNA"/>
</dbReference>
<evidence type="ECO:0000313" key="4">
    <source>
        <dbReference type="Proteomes" id="UP001163850"/>
    </source>
</evidence>
<feature type="region of interest" description="Disordered" evidence="2">
    <location>
        <begin position="1"/>
        <end position="77"/>
    </location>
</feature>
<feature type="compositionally biased region" description="Polar residues" evidence="2">
    <location>
        <begin position="357"/>
        <end position="374"/>
    </location>
</feature>
<comment type="caution">
    <text evidence="3">The sequence shown here is derived from an EMBL/GenBank/DDBJ whole genome shotgun (WGS) entry which is preliminary data.</text>
</comment>
<dbReference type="AlphaFoldDB" id="A0AA38PPQ8"/>
<reference evidence="3" key="1">
    <citation type="submission" date="2022-08" db="EMBL/GenBank/DDBJ databases">
        <authorList>
            <consortium name="DOE Joint Genome Institute"/>
            <person name="Min B."/>
            <person name="Riley R."/>
            <person name="Sierra-Patev S."/>
            <person name="Naranjo-Ortiz M."/>
            <person name="Looney B."/>
            <person name="Konkel Z."/>
            <person name="Slot J.C."/>
            <person name="Sakamoto Y."/>
            <person name="Steenwyk J.L."/>
            <person name="Rokas A."/>
            <person name="Carro J."/>
            <person name="Camarero S."/>
            <person name="Ferreira P."/>
            <person name="Molpeceres G."/>
            <person name="Ruiz-Duenas F.J."/>
            <person name="Serrano A."/>
            <person name="Henrissat B."/>
            <person name="Drula E."/>
            <person name="Hughes K.W."/>
            <person name="Mata J.L."/>
            <person name="Ishikawa N.K."/>
            <person name="Vargas-Isla R."/>
            <person name="Ushijima S."/>
            <person name="Smith C.A."/>
            <person name="Ahrendt S."/>
            <person name="Andreopoulos W."/>
            <person name="He G."/>
            <person name="Labutti K."/>
            <person name="Lipzen A."/>
            <person name="Ng V."/>
            <person name="Sandor L."/>
            <person name="Barry K."/>
            <person name="Martinez A.T."/>
            <person name="Xiao Y."/>
            <person name="Gibbons J.G."/>
            <person name="Terashima K."/>
            <person name="Hibbett D.S."/>
            <person name="Grigoriev I.V."/>
        </authorList>
    </citation>
    <scope>NUCLEOTIDE SEQUENCE</scope>
    <source>
        <strain evidence="3">TFB7829</strain>
    </source>
</reference>
<evidence type="ECO:0000256" key="1">
    <source>
        <dbReference type="SAM" id="Coils"/>
    </source>
</evidence>
<organism evidence="3 4">
    <name type="scientific">Lentinula detonsa</name>
    <dbReference type="NCBI Taxonomy" id="2804962"/>
    <lineage>
        <taxon>Eukaryota</taxon>
        <taxon>Fungi</taxon>
        <taxon>Dikarya</taxon>
        <taxon>Basidiomycota</taxon>
        <taxon>Agaricomycotina</taxon>
        <taxon>Agaricomycetes</taxon>
        <taxon>Agaricomycetidae</taxon>
        <taxon>Agaricales</taxon>
        <taxon>Marasmiineae</taxon>
        <taxon>Omphalotaceae</taxon>
        <taxon>Lentinula</taxon>
    </lineage>
</organism>
<protein>
    <submittedName>
        <fullName evidence="3">Uncharacterized protein</fullName>
    </submittedName>
</protein>
<proteinExistence type="predicted"/>
<feature type="compositionally biased region" description="Polar residues" evidence="2">
    <location>
        <begin position="1"/>
        <end position="10"/>
    </location>
</feature>
<dbReference type="Proteomes" id="UP001163850">
    <property type="component" value="Unassembled WGS sequence"/>
</dbReference>
<accession>A0AA38PPQ8</accession>
<evidence type="ECO:0000313" key="3">
    <source>
        <dbReference type="EMBL" id="KAJ3979326.1"/>
    </source>
</evidence>
<feature type="compositionally biased region" description="Basic and acidic residues" evidence="2">
    <location>
        <begin position="463"/>
        <end position="502"/>
    </location>
</feature>
<evidence type="ECO:0000256" key="2">
    <source>
        <dbReference type="SAM" id="MobiDB-lite"/>
    </source>
</evidence>
<gene>
    <name evidence="3" type="ORF">F5890DRAFT_1558881</name>
</gene>